<keyword evidence="1" id="KW-0472">Membrane</keyword>
<keyword evidence="1" id="KW-1133">Transmembrane helix</keyword>
<evidence type="ECO:0000256" key="1">
    <source>
        <dbReference type="SAM" id="Phobius"/>
    </source>
</evidence>
<proteinExistence type="predicted"/>
<name>A0A0S6W0D9_9BACT</name>
<gene>
    <name evidence="2" type="ORF">U14_04299</name>
</gene>
<evidence type="ECO:0000313" key="3">
    <source>
        <dbReference type="Proteomes" id="UP000030700"/>
    </source>
</evidence>
<dbReference type="Pfam" id="PF11381">
    <property type="entry name" value="DUF3185"/>
    <property type="match status" value="1"/>
</dbReference>
<dbReference type="InterPro" id="IPR021521">
    <property type="entry name" value="DUF3185"/>
</dbReference>
<dbReference type="Proteomes" id="UP000030700">
    <property type="component" value="Unassembled WGS sequence"/>
</dbReference>
<dbReference type="AlphaFoldDB" id="A0A0S6W0D9"/>
<feature type="transmembrane region" description="Helical" evidence="1">
    <location>
        <begin position="44"/>
        <end position="62"/>
    </location>
</feature>
<evidence type="ECO:0000313" key="2">
    <source>
        <dbReference type="EMBL" id="GAK53040.1"/>
    </source>
</evidence>
<accession>A0A0S6W0D9</accession>
<keyword evidence="1" id="KW-0812">Transmembrane</keyword>
<reference evidence="2" key="1">
    <citation type="journal article" date="2015" name="PeerJ">
        <title>First genomic representation of candidate bacterial phylum KSB3 points to enhanced environmental sensing as a trigger of wastewater bulking.</title>
        <authorList>
            <person name="Sekiguchi Y."/>
            <person name="Ohashi A."/>
            <person name="Parks D.H."/>
            <person name="Yamauchi T."/>
            <person name="Tyson G.W."/>
            <person name="Hugenholtz P."/>
        </authorList>
    </citation>
    <scope>NUCLEOTIDE SEQUENCE [LARGE SCALE GENOMIC DNA]</scope>
</reference>
<dbReference type="STRING" id="1499966.U14_04299"/>
<protein>
    <submittedName>
        <fullName evidence="2">Uncharacterized protein</fullName>
    </submittedName>
</protein>
<keyword evidence="3" id="KW-1185">Reference proteome</keyword>
<sequence length="68" mass="7371">MNRIVFSALLVMGILLVGFCIGATESFSSDLSRFFTGTPTNKMIWMLIGGILVTVVGVAGLWPDVKDY</sequence>
<organism evidence="2">
    <name type="scientific">Candidatus Moduliflexus flocculans</name>
    <dbReference type="NCBI Taxonomy" id="1499966"/>
    <lineage>
        <taxon>Bacteria</taxon>
        <taxon>Candidatus Moduliflexota</taxon>
        <taxon>Candidatus Moduliflexia</taxon>
        <taxon>Candidatus Moduliflexales</taxon>
        <taxon>Candidatus Moduliflexaceae</taxon>
    </lineage>
</organism>
<dbReference type="EMBL" id="DF820459">
    <property type="protein sequence ID" value="GAK53040.1"/>
    <property type="molecule type" value="Genomic_DNA"/>
</dbReference>
<dbReference type="HOGENOM" id="CLU_185884_2_0_0"/>